<dbReference type="NCBIfam" id="NF033788">
    <property type="entry name" value="HTH_metalloreg"/>
    <property type="match status" value="1"/>
</dbReference>
<reference evidence="5 6" key="1">
    <citation type="submission" date="2015-10" db="EMBL/GenBank/DDBJ databases">
        <title>Draft genome sequence of Novosphingobium fuchskuhlense DSM 25065 isolated from a surface water sample of the southwest basin of Lake Grosse Fuchskuhle.</title>
        <authorList>
            <person name="Ruckert C."/>
            <person name="Winkler A."/>
            <person name="Glaeser J."/>
            <person name="Grossart H.-P."/>
            <person name="Kalinowski J."/>
            <person name="Glaeser S."/>
        </authorList>
    </citation>
    <scope>NUCLEOTIDE SEQUENCE [LARGE SCALE GENOMIC DNA]</scope>
    <source>
        <strain evidence="5 6">FNE08-7</strain>
    </source>
</reference>
<dbReference type="InterPro" id="IPR011991">
    <property type="entry name" value="ArsR-like_HTH"/>
</dbReference>
<dbReference type="SUPFAM" id="SSF46785">
    <property type="entry name" value="Winged helix' DNA-binding domain"/>
    <property type="match status" value="1"/>
</dbReference>
<dbReference type="GO" id="GO:0003677">
    <property type="term" value="F:DNA binding"/>
    <property type="evidence" value="ECO:0007669"/>
    <property type="project" value="UniProtKB-KW"/>
</dbReference>
<keyword evidence="1" id="KW-0805">Transcription regulation</keyword>
<feature type="domain" description="HTH arsR-type" evidence="4">
    <location>
        <begin position="1"/>
        <end position="93"/>
    </location>
</feature>
<accession>A0A117UYJ4</accession>
<comment type="caution">
    <text evidence="5">The sequence shown here is derived from an EMBL/GenBank/DDBJ whole genome shotgun (WGS) entry which is preliminary data.</text>
</comment>
<dbReference type="Pfam" id="PF12840">
    <property type="entry name" value="HTH_20"/>
    <property type="match status" value="1"/>
</dbReference>
<proteinExistence type="predicted"/>
<dbReference type="Proteomes" id="UP000058012">
    <property type="component" value="Unassembled WGS sequence"/>
</dbReference>
<evidence type="ECO:0000256" key="1">
    <source>
        <dbReference type="ARBA" id="ARBA00023015"/>
    </source>
</evidence>
<dbReference type="PANTHER" id="PTHR43132:SF2">
    <property type="entry name" value="ARSENICAL RESISTANCE OPERON REPRESSOR ARSR-RELATED"/>
    <property type="match status" value="1"/>
</dbReference>
<dbReference type="EMBL" id="LLZS01000003">
    <property type="protein sequence ID" value="KUR73212.1"/>
    <property type="molecule type" value="Genomic_DNA"/>
</dbReference>
<keyword evidence="6" id="KW-1185">Reference proteome</keyword>
<organism evidence="5 6">
    <name type="scientific">Novosphingobium fuchskuhlense</name>
    <dbReference type="NCBI Taxonomy" id="1117702"/>
    <lineage>
        <taxon>Bacteria</taxon>
        <taxon>Pseudomonadati</taxon>
        <taxon>Pseudomonadota</taxon>
        <taxon>Alphaproteobacteria</taxon>
        <taxon>Sphingomonadales</taxon>
        <taxon>Sphingomonadaceae</taxon>
        <taxon>Novosphingobium</taxon>
    </lineage>
</organism>
<dbReference type="OrthoDB" id="9804742at2"/>
<name>A0A117UYJ4_9SPHN</name>
<sequence length="110" mass="11454">MPRAVDLLSALAQKHRLAVFRLLVKAGPEGLPAGTIACEVGVRPNTLSTHLAILDHAGLVTARREGRSVIYAADYGAMRALLGFLVEDCCGGRPEICAPLADLAADCGAC</sequence>
<dbReference type="InterPro" id="IPR051011">
    <property type="entry name" value="Metal_resp_trans_reg"/>
</dbReference>
<keyword evidence="3" id="KW-0804">Transcription</keyword>
<dbReference type="AlphaFoldDB" id="A0A117UYJ4"/>
<dbReference type="PRINTS" id="PR00778">
    <property type="entry name" value="HTHARSR"/>
</dbReference>
<dbReference type="InterPro" id="IPR036390">
    <property type="entry name" value="WH_DNA-bd_sf"/>
</dbReference>
<dbReference type="Gene3D" id="1.10.10.10">
    <property type="entry name" value="Winged helix-like DNA-binding domain superfamily/Winged helix DNA-binding domain"/>
    <property type="match status" value="1"/>
</dbReference>
<evidence type="ECO:0000256" key="3">
    <source>
        <dbReference type="ARBA" id="ARBA00023163"/>
    </source>
</evidence>
<gene>
    <name evidence="5" type="ORF">AQZ52_06600</name>
</gene>
<dbReference type="STRING" id="1117702.AQZ52_06600"/>
<evidence type="ECO:0000313" key="5">
    <source>
        <dbReference type="EMBL" id="KUR73212.1"/>
    </source>
</evidence>
<dbReference type="PROSITE" id="PS50987">
    <property type="entry name" value="HTH_ARSR_2"/>
    <property type="match status" value="1"/>
</dbReference>
<dbReference type="InterPro" id="IPR001845">
    <property type="entry name" value="HTH_ArsR_DNA-bd_dom"/>
</dbReference>
<dbReference type="CDD" id="cd00090">
    <property type="entry name" value="HTH_ARSR"/>
    <property type="match status" value="1"/>
</dbReference>
<dbReference type="SMART" id="SM00418">
    <property type="entry name" value="HTH_ARSR"/>
    <property type="match status" value="1"/>
</dbReference>
<evidence type="ECO:0000256" key="2">
    <source>
        <dbReference type="ARBA" id="ARBA00023125"/>
    </source>
</evidence>
<dbReference type="GO" id="GO:0003700">
    <property type="term" value="F:DNA-binding transcription factor activity"/>
    <property type="evidence" value="ECO:0007669"/>
    <property type="project" value="InterPro"/>
</dbReference>
<dbReference type="InterPro" id="IPR036388">
    <property type="entry name" value="WH-like_DNA-bd_sf"/>
</dbReference>
<evidence type="ECO:0000259" key="4">
    <source>
        <dbReference type="PROSITE" id="PS50987"/>
    </source>
</evidence>
<keyword evidence="2" id="KW-0238">DNA-binding</keyword>
<protein>
    <submittedName>
        <fullName evidence="5">ArsR family transcriptional regulator</fullName>
    </submittedName>
</protein>
<dbReference type="PANTHER" id="PTHR43132">
    <property type="entry name" value="ARSENICAL RESISTANCE OPERON REPRESSOR ARSR-RELATED"/>
    <property type="match status" value="1"/>
</dbReference>
<evidence type="ECO:0000313" key="6">
    <source>
        <dbReference type="Proteomes" id="UP000058012"/>
    </source>
</evidence>